<dbReference type="InterPro" id="IPR051547">
    <property type="entry name" value="TDP2-like"/>
</dbReference>
<dbReference type="GO" id="GO:0004527">
    <property type="term" value="F:exonuclease activity"/>
    <property type="evidence" value="ECO:0007669"/>
    <property type="project" value="UniProtKB-KW"/>
</dbReference>
<dbReference type="RefSeq" id="WP_141952206.1">
    <property type="nucleotide sequence ID" value="NZ_VFOZ01000001.1"/>
</dbReference>
<keyword evidence="6 10" id="KW-0378">Hydrolase</keyword>
<evidence type="ECO:0000313" key="11">
    <source>
        <dbReference type="Proteomes" id="UP000316096"/>
    </source>
</evidence>
<keyword evidence="4" id="KW-0479">Metal-binding</keyword>
<feature type="domain" description="Endonuclease/exonuclease/phosphatase" evidence="9">
    <location>
        <begin position="7"/>
        <end position="223"/>
    </location>
</feature>
<keyword evidence="10" id="KW-0255">Endonuclease</keyword>
<dbReference type="Pfam" id="PF03372">
    <property type="entry name" value="Exo_endo_phos"/>
    <property type="match status" value="1"/>
</dbReference>
<dbReference type="InterPro" id="IPR036691">
    <property type="entry name" value="Endo/exonu/phosph_ase_sf"/>
</dbReference>
<dbReference type="GO" id="GO:0046872">
    <property type="term" value="F:metal ion binding"/>
    <property type="evidence" value="ECO:0007669"/>
    <property type="project" value="UniProtKB-KW"/>
</dbReference>
<evidence type="ECO:0000256" key="2">
    <source>
        <dbReference type="ARBA" id="ARBA00001946"/>
    </source>
</evidence>
<comment type="cofactor">
    <cofactor evidence="1">
        <name>Mn(2+)</name>
        <dbReference type="ChEBI" id="CHEBI:29035"/>
    </cofactor>
</comment>
<dbReference type="EMBL" id="VFOZ01000001">
    <property type="protein sequence ID" value="TQL94696.1"/>
    <property type="molecule type" value="Genomic_DNA"/>
</dbReference>
<dbReference type="PANTHER" id="PTHR15822:SF4">
    <property type="entry name" value="TYROSYL-DNA PHOSPHODIESTERASE 2"/>
    <property type="match status" value="1"/>
</dbReference>
<evidence type="ECO:0000256" key="6">
    <source>
        <dbReference type="ARBA" id="ARBA00022801"/>
    </source>
</evidence>
<accession>A0A543CC92</accession>
<protein>
    <submittedName>
        <fullName evidence="10">Endonuclease/exonuclease/phosphatase family metal-dependent hydrolase</fullName>
    </submittedName>
</protein>
<evidence type="ECO:0000256" key="4">
    <source>
        <dbReference type="ARBA" id="ARBA00022723"/>
    </source>
</evidence>
<dbReference type="OrthoDB" id="3820230at2"/>
<dbReference type="GO" id="GO:0004519">
    <property type="term" value="F:endonuclease activity"/>
    <property type="evidence" value="ECO:0007669"/>
    <property type="project" value="UniProtKB-KW"/>
</dbReference>
<gene>
    <name evidence="10" type="ORF">FB559_0178</name>
</gene>
<keyword evidence="5" id="KW-0227">DNA damage</keyword>
<reference evidence="10 11" key="1">
    <citation type="submission" date="2019-06" db="EMBL/GenBank/DDBJ databases">
        <title>Sequencing the genomes of 1000 actinobacteria strains.</title>
        <authorList>
            <person name="Klenk H.-P."/>
        </authorList>
    </citation>
    <scope>NUCLEOTIDE SEQUENCE [LARGE SCALE GENOMIC DNA]</scope>
    <source>
        <strain evidence="10 11">DSM 102200</strain>
    </source>
</reference>
<comment type="caution">
    <text evidence="10">The sequence shown here is derived from an EMBL/GenBank/DDBJ whole genome shotgun (WGS) entry which is preliminary data.</text>
</comment>
<evidence type="ECO:0000256" key="8">
    <source>
        <dbReference type="ARBA" id="ARBA00023204"/>
    </source>
</evidence>
<dbReference type="GO" id="GO:0006281">
    <property type="term" value="P:DNA repair"/>
    <property type="evidence" value="ECO:0007669"/>
    <property type="project" value="UniProtKB-KW"/>
</dbReference>
<dbReference type="Proteomes" id="UP000316096">
    <property type="component" value="Unassembled WGS sequence"/>
</dbReference>
<proteinExistence type="predicted"/>
<evidence type="ECO:0000256" key="3">
    <source>
        <dbReference type="ARBA" id="ARBA00022722"/>
    </source>
</evidence>
<keyword evidence="11" id="KW-1185">Reference proteome</keyword>
<dbReference type="InterPro" id="IPR005135">
    <property type="entry name" value="Endo/exonuclease/phosphatase"/>
</dbReference>
<dbReference type="AlphaFoldDB" id="A0A543CC92"/>
<evidence type="ECO:0000256" key="7">
    <source>
        <dbReference type="ARBA" id="ARBA00022842"/>
    </source>
</evidence>
<evidence type="ECO:0000256" key="1">
    <source>
        <dbReference type="ARBA" id="ARBA00001936"/>
    </source>
</evidence>
<organism evidence="10 11">
    <name type="scientific">Actinoallomurus bryophytorum</name>
    <dbReference type="NCBI Taxonomy" id="1490222"/>
    <lineage>
        <taxon>Bacteria</taxon>
        <taxon>Bacillati</taxon>
        <taxon>Actinomycetota</taxon>
        <taxon>Actinomycetes</taxon>
        <taxon>Streptosporangiales</taxon>
        <taxon>Thermomonosporaceae</taxon>
        <taxon>Actinoallomurus</taxon>
    </lineage>
</organism>
<keyword evidence="7" id="KW-0460">Magnesium</keyword>
<keyword evidence="3" id="KW-0540">Nuclease</keyword>
<evidence type="ECO:0000256" key="5">
    <source>
        <dbReference type="ARBA" id="ARBA00022763"/>
    </source>
</evidence>
<keyword evidence="10" id="KW-0269">Exonuclease</keyword>
<evidence type="ECO:0000259" key="9">
    <source>
        <dbReference type="Pfam" id="PF03372"/>
    </source>
</evidence>
<dbReference type="PANTHER" id="PTHR15822">
    <property type="entry name" value="TRAF AND TNF RECEPTOR-ASSOCIATED PROTEIN"/>
    <property type="match status" value="1"/>
</dbReference>
<evidence type="ECO:0000313" key="10">
    <source>
        <dbReference type="EMBL" id="TQL94696.1"/>
    </source>
</evidence>
<comment type="cofactor">
    <cofactor evidence="2">
        <name>Mg(2+)</name>
        <dbReference type="ChEBI" id="CHEBI:18420"/>
    </cofactor>
</comment>
<dbReference type="Gene3D" id="3.60.10.10">
    <property type="entry name" value="Endonuclease/exonuclease/phosphatase"/>
    <property type="match status" value="1"/>
</dbReference>
<keyword evidence="8" id="KW-0234">DNA repair</keyword>
<sequence length="233" mass="25922">MTTIRLLSYNIRSMRDDRAALARVINRLEPDVVCVQEAPRFAFWLRKRRWLAREVSLGLAVRRRPAGLELYAGRRTALLHRGHRLLSSVPGLHRRGLVMGLFDVGGVRLVVASVHLDLLGGPRLRHAEEIVKELERARERFDAPVVLAGDINEEPGGAAWDFLAEHFQDGYLVAPAGEGATYSSSAPRTRIDGVFADPGIEVLSCGVPDEPELLADYPDATDHRPILAELRVR</sequence>
<dbReference type="SUPFAM" id="SSF56219">
    <property type="entry name" value="DNase I-like"/>
    <property type="match status" value="1"/>
</dbReference>
<name>A0A543CC92_9ACTN</name>